<dbReference type="SMART" id="SM00487">
    <property type="entry name" value="DEXDc"/>
    <property type="match status" value="1"/>
</dbReference>
<dbReference type="InterPro" id="IPR006935">
    <property type="entry name" value="Helicase/UvrB_N"/>
</dbReference>
<dbReference type="PROSITE" id="PS51192">
    <property type="entry name" value="HELICASE_ATP_BIND_1"/>
    <property type="match status" value="1"/>
</dbReference>
<gene>
    <name evidence="3" type="ORF">SAMN05216587_103188</name>
</gene>
<dbReference type="SMART" id="SM00490">
    <property type="entry name" value="HELICc"/>
    <property type="match status" value="1"/>
</dbReference>
<dbReference type="GO" id="GO:0005524">
    <property type="term" value="F:ATP binding"/>
    <property type="evidence" value="ECO:0007669"/>
    <property type="project" value="InterPro"/>
</dbReference>
<proteinExistence type="predicted"/>
<dbReference type="RefSeq" id="WP_074814143.1">
    <property type="nucleotide sequence ID" value="NZ_FOJX01000003.1"/>
</dbReference>
<dbReference type="InterPro" id="IPR014001">
    <property type="entry name" value="Helicase_ATP-bd"/>
</dbReference>
<reference evidence="3 4" key="1">
    <citation type="submission" date="2016-10" db="EMBL/GenBank/DDBJ databases">
        <authorList>
            <person name="de Groot N.N."/>
        </authorList>
    </citation>
    <scope>NUCLEOTIDE SEQUENCE [LARGE SCALE GENOMIC DNA]</scope>
    <source>
        <strain evidence="3 4">L14</strain>
    </source>
</reference>
<dbReference type="Pfam" id="PF04851">
    <property type="entry name" value="ResIII"/>
    <property type="match status" value="1"/>
</dbReference>
<dbReference type="InterPro" id="IPR001650">
    <property type="entry name" value="Helicase_C-like"/>
</dbReference>
<sequence>MAIHRDFSWENFSVDFLSAVVYHDATPEEYRPLHKTTDKVILVASMNMIADQPDYSFVRTYREEIERFILDRNPEMAKTVLKRVMHVRWSLNPRVAILELHEAPVSQSLLDSYCIALLDVGTGDVKLDYYSTYRIPLSIDMRKTIYNDVLLYDFQQQAVKALNEKINVDGPAAGLLVMPTGSGKTRTATYFLLRDMISQGYQVIWLTHRHMLVDQAADAFCNAYPLIKKNKPTAKKFSMICVSGQHSSIRKAEKTDDVIIVSVQSGFRSLEYIEPVLARKVIVVIDEAHHAVARSYQRVVDFIRRKRRKMKLLGLTATPIRSTDRGSKRLLELFNENIIYSIPMSKLISKKILADPHFERVETAVNFEPQINVNEAKLIKRFGELPATLIDRVAKSAKRNKVIIDTYMKKREQYGKTLIFALNIEHCYTLCKDLQKKGVKCDYIYSGREDNDRIIKEFKSGELDVLVNINILTEGSDVPKIQTVFLTRPTQSEGLLVQMIGRGLRGPKAQGTATANIVDFCDKWETFNKWLNPEFIIPSVAGEEKERKNKKTDLIRFPLEAIGAIYHGITYVGDSSMRSLMSLPCGWYVCKTDNGDKDILVFEEQQDGYHAMVQMLKTQDDSVFETDVDTLMNRFFGGFVMPPYYHDLEIFYEHWKATNTIPKYHEFEERDEIDAVALAKNMITENVGVADIQKYVQDVYDKHSSIIESIYGDFGIYFKRVVDYLMDGGQPNHSTLAIEPMPMENIPFDSTPYYDLQELYQEVCRERFGGTYEGIESITWTERAYTSFYGKYYIGGRIRINCLLNSKDVPREVVKYVIYHEMLHRDNWRHDKVFREKEHEYPDYVKWDRFLDNTLGKFDFTL</sequence>
<dbReference type="PANTHER" id="PTHR47396">
    <property type="entry name" value="TYPE I RESTRICTION ENZYME ECOKI R PROTEIN"/>
    <property type="match status" value="1"/>
</dbReference>
<evidence type="ECO:0000259" key="1">
    <source>
        <dbReference type="PROSITE" id="PS51192"/>
    </source>
</evidence>
<accession>A0A1I0WPF9</accession>
<feature type="domain" description="Helicase ATP-binding" evidence="1">
    <location>
        <begin position="165"/>
        <end position="337"/>
    </location>
</feature>
<keyword evidence="3" id="KW-0067">ATP-binding</keyword>
<dbReference type="Gene3D" id="3.40.50.300">
    <property type="entry name" value="P-loop containing nucleotide triphosphate hydrolases"/>
    <property type="match status" value="2"/>
</dbReference>
<keyword evidence="3" id="KW-0378">Hydrolase</keyword>
<feature type="domain" description="Helicase C-terminal" evidence="2">
    <location>
        <begin position="402"/>
        <end position="555"/>
    </location>
</feature>
<dbReference type="EMBL" id="FOJX01000003">
    <property type="protein sequence ID" value="SFA90642.1"/>
    <property type="molecule type" value="Genomic_DNA"/>
</dbReference>
<evidence type="ECO:0000313" key="3">
    <source>
        <dbReference type="EMBL" id="SFA90642.1"/>
    </source>
</evidence>
<dbReference type="GO" id="GO:0005829">
    <property type="term" value="C:cytosol"/>
    <property type="evidence" value="ECO:0007669"/>
    <property type="project" value="TreeGrafter"/>
</dbReference>
<protein>
    <submittedName>
        <fullName evidence="3">Superfamily II DNA or RNA helicase</fullName>
    </submittedName>
</protein>
<dbReference type="InterPro" id="IPR050742">
    <property type="entry name" value="Helicase_Restrict-Modif_Enz"/>
</dbReference>
<dbReference type="GO" id="GO:0003677">
    <property type="term" value="F:DNA binding"/>
    <property type="evidence" value="ECO:0007669"/>
    <property type="project" value="InterPro"/>
</dbReference>
<dbReference type="Pfam" id="PF00271">
    <property type="entry name" value="Helicase_C"/>
    <property type="match status" value="1"/>
</dbReference>
<dbReference type="GO" id="GO:0016787">
    <property type="term" value="F:hydrolase activity"/>
    <property type="evidence" value="ECO:0007669"/>
    <property type="project" value="InterPro"/>
</dbReference>
<keyword evidence="3" id="KW-0547">Nucleotide-binding</keyword>
<dbReference type="PANTHER" id="PTHR47396:SF1">
    <property type="entry name" value="ATP-DEPENDENT HELICASE IRC3-RELATED"/>
    <property type="match status" value="1"/>
</dbReference>
<dbReference type="GO" id="GO:0004386">
    <property type="term" value="F:helicase activity"/>
    <property type="evidence" value="ECO:0007669"/>
    <property type="project" value="UniProtKB-KW"/>
</dbReference>
<name>A0A1I0WPF9_SELRU</name>
<dbReference type="AlphaFoldDB" id="A0A1I0WPF9"/>
<organism evidence="3 4">
    <name type="scientific">Selenomonas ruminantium</name>
    <dbReference type="NCBI Taxonomy" id="971"/>
    <lineage>
        <taxon>Bacteria</taxon>
        <taxon>Bacillati</taxon>
        <taxon>Bacillota</taxon>
        <taxon>Negativicutes</taxon>
        <taxon>Selenomonadales</taxon>
        <taxon>Selenomonadaceae</taxon>
        <taxon>Selenomonas</taxon>
    </lineage>
</organism>
<evidence type="ECO:0000313" key="4">
    <source>
        <dbReference type="Proteomes" id="UP000183843"/>
    </source>
</evidence>
<dbReference type="SUPFAM" id="SSF52540">
    <property type="entry name" value="P-loop containing nucleoside triphosphate hydrolases"/>
    <property type="match status" value="1"/>
</dbReference>
<keyword evidence="3" id="KW-0347">Helicase</keyword>
<dbReference type="Gene3D" id="3.30.2010.10">
    <property type="entry name" value="Metalloproteases ('zincins'), catalytic domain"/>
    <property type="match status" value="1"/>
</dbReference>
<dbReference type="InterPro" id="IPR027417">
    <property type="entry name" value="P-loop_NTPase"/>
</dbReference>
<dbReference type="Proteomes" id="UP000183843">
    <property type="component" value="Unassembled WGS sequence"/>
</dbReference>
<evidence type="ECO:0000259" key="2">
    <source>
        <dbReference type="PROSITE" id="PS51194"/>
    </source>
</evidence>
<dbReference type="PROSITE" id="PS51194">
    <property type="entry name" value="HELICASE_CTER"/>
    <property type="match status" value="1"/>
</dbReference>